<accession>A0A1J8Q0V7</accession>
<evidence type="ECO:0000313" key="2">
    <source>
        <dbReference type="Proteomes" id="UP000183567"/>
    </source>
</evidence>
<sequence>MDLLRLAAILAASRVTWTMINTTVVLDFALSLANFARDYVQILQQPLRSPDQLLDAVFWYGLNRGANFTAAVQRGQSVMEQHWSTERTPVIVFLSDGERHIADQTIQDLCRSAVRLGKALSFHAVSFGPDGSSSSLRRMAQIALDIQNNTPRDSLAPPATAVASSYTQALDTVQLADTFLGIAESLKNPRGSLIH</sequence>
<evidence type="ECO:0000313" key="1">
    <source>
        <dbReference type="EMBL" id="OJA14319.1"/>
    </source>
</evidence>
<protein>
    <recommendedName>
        <fullName evidence="3">VWFA domain-containing protein</fullName>
    </recommendedName>
</protein>
<organism evidence="1 2">
    <name type="scientific">Rhizopogon vesiculosus</name>
    <dbReference type="NCBI Taxonomy" id="180088"/>
    <lineage>
        <taxon>Eukaryota</taxon>
        <taxon>Fungi</taxon>
        <taxon>Dikarya</taxon>
        <taxon>Basidiomycota</taxon>
        <taxon>Agaricomycotina</taxon>
        <taxon>Agaricomycetes</taxon>
        <taxon>Agaricomycetidae</taxon>
        <taxon>Boletales</taxon>
        <taxon>Suillineae</taxon>
        <taxon>Rhizopogonaceae</taxon>
        <taxon>Rhizopogon</taxon>
    </lineage>
</organism>
<dbReference type="SUPFAM" id="SSF53300">
    <property type="entry name" value="vWA-like"/>
    <property type="match status" value="1"/>
</dbReference>
<reference evidence="1" key="1">
    <citation type="submission" date="2016-03" db="EMBL/GenBank/DDBJ databases">
        <title>Comparative genomics of the ectomycorrhizal sister species Rhizopogon vinicolor and Rhizopogon vesiculosus (Basidiomycota: Boletales) reveals a divergence of the mating type B locus.</title>
        <authorList>
            <person name="Mujic A.B."/>
            <person name="Kuo A."/>
            <person name="Tritt A."/>
            <person name="Lipzen A."/>
            <person name="Chen C."/>
            <person name="Johnson J."/>
            <person name="Sharma A."/>
            <person name="Barry K."/>
            <person name="Grigoriev I.V."/>
            <person name="Spatafora J.W."/>
        </authorList>
    </citation>
    <scope>NUCLEOTIDE SEQUENCE [LARGE SCALE GENOMIC DNA]</scope>
    <source>
        <strain evidence="1">AM-OR11-056</strain>
    </source>
</reference>
<name>A0A1J8Q0V7_9AGAM</name>
<dbReference type="InterPro" id="IPR036465">
    <property type="entry name" value="vWFA_dom_sf"/>
</dbReference>
<proteinExistence type="predicted"/>
<dbReference type="Gene3D" id="3.40.50.410">
    <property type="entry name" value="von Willebrand factor, type A domain"/>
    <property type="match status" value="1"/>
</dbReference>
<keyword evidence="2" id="KW-1185">Reference proteome</keyword>
<dbReference type="OrthoDB" id="2343366at2759"/>
<dbReference type="STRING" id="180088.A0A1J8Q0V7"/>
<evidence type="ECO:0008006" key="3">
    <source>
        <dbReference type="Google" id="ProtNLM"/>
    </source>
</evidence>
<dbReference type="AlphaFoldDB" id="A0A1J8Q0V7"/>
<gene>
    <name evidence="1" type="ORF">AZE42_01557</name>
</gene>
<dbReference type="Proteomes" id="UP000183567">
    <property type="component" value="Unassembled WGS sequence"/>
</dbReference>
<dbReference type="EMBL" id="LVVM01003767">
    <property type="protein sequence ID" value="OJA14319.1"/>
    <property type="molecule type" value="Genomic_DNA"/>
</dbReference>
<comment type="caution">
    <text evidence="1">The sequence shown here is derived from an EMBL/GenBank/DDBJ whole genome shotgun (WGS) entry which is preliminary data.</text>
</comment>